<dbReference type="Proteomes" id="UP000006281">
    <property type="component" value="Chromosome"/>
</dbReference>
<sequence>MSHIRPRPLPHDCRRKSTMRRIATLSLAFLASVALTGTALPTANAATPNFRVGIQFADGGGNYGVGVERLTGPASFGGGGTPWAGDSDNYDPDGALVDLALTPSGVLAGKDFRIGAQARESYGADGPVLYTGWASEGGGVTDLVTDSDGYDPDQYRVFLEVRPWSAPYELTDFRLSIEVVDQGSSGSPAFTRWASQGGGKSAFALDPDGYDFDGVKIGLEVY</sequence>
<feature type="signal peptide" evidence="1">
    <location>
        <begin position="1"/>
        <end position="45"/>
    </location>
</feature>
<dbReference type="AlphaFoldDB" id="K0JZR5"/>
<dbReference type="EMBL" id="HE804045">
    <property type="protein sequence ID" value="CCH30792.1"/>
    <property type="molecule type" value="Genomic_DNA"/>
</dbReference>
<keyword evidence="3" id="KW-1185">Reference proteome</keyword>
<evidence type="ECO:0000256" key="1">
    <source>
        <dbReference type="SAM" id="SignalP"/>
    </source>
</evidence>
<dbReference type="PATRIC" id="fig|1179773.3.peg.3497"/>
<accession>K0JZR5</accession>
<proteinExistence type="predicted"/>
<dbReference type="HOGENOM" id="CLU_1324182_0_0_11"/>
<gene>
    <name evidence="2" type="ordered locus">BN6_34940</name>
</gene>
<dbReference type="KEGG" id="sesp:BN6_34940"/>
<reference evidence="2 3" key="1">
    <citation type="journal article" date="2012" name="BMC Genomics">
        <title>Complete genome sequence of Saccharothrix espanaensis DSM 44229T and comparison to the other completely sequenced Pseudonocardiaceae.</title>
        <authorList>
            <person name="Strobel T."/>
            <person name="Al-Dilaimi A."/>
            <person name="Blom J."/>
            <person name="Gessner A."/>
            <person name="Kalinowski J."/>
            <person name="Luzhetska M."/>
            <person name="Puhler A."/>
            <person name="Szczepanowski R."/>
            <person name="Bechthold A."/>
            <person name="Ruckert C."/>
        </authorList>
    </citation>
    <scope>NUCLEOTIDE SEQUENCE [LARGE SCALE GENOMIC DNA]</scope>
    <source>
        <strain evidence="3">ATCC 51144 / DSM 44229 / JCM 9112 / NBRC 15066 / NRRL 15764</strain>
    </source>
</reference>
<keyword evidence="1" id="KW-0732">Signal</keyword>
<feature type="chain" id="PRO_5003835754" evidence="1">
    <location>
        <begin position="46"/>
        <end position="222"/>
    </location>
</feature>
<name>K0JZR5_SACES</name>
<dbReference type="BioCyc" id="SESP1179773:BN6_RS16930-MONOMER"/>
<evidence type="ECO:0000313" key="2">
    <source>
        <dbReference type="EMBL" id="CCH30792.1"/>
    </source>
</evidence>
<evidence type="ECO:0000313" key="3">
    <source>
        <dbReference type="Proteomes" id="UP000006281"/>
    </source>
</evidence>
<organism evidence="2 3">
    <name type="scientific">Saccharothrix espanaensis (strain ATCC 51144 / DSM 44229 / JCM 9112 / NBRC 15066 / NRRL 15764)</name>
    <dbReference type="NCBI Taxonomy" id="1179773"/>
    <lineage>
        <taxon>Bacteria</taxon>
        <taxon>Bacillati</taxon>
        <taxon>Actinomycetota</taxon>
        <taxon>Actinomycetes</taxon>
        <taxon>Pseudonocardiales</taxon>
        <taxon>Pseudonocardiaceae</taxon>
        <taxon>Saccharothrix</taxon>
    </lineage>
</organism>
<protein>
    <submittedName>
        <fullName evidence="2">Putative secreted protein</fullName>
    </submittedName>
</protein>
<dbReference type="eggNOG" id="ENOG5032W2A">
    <property type="taxonomic scope" value="Bacteria"/>
</dbReference>